<keyword evidence="5 7" id="KW-0378">Hydrolase</keyword>
<keyword evidence="4 7" id="KW-0479">Metal-binding</keyword>
<evidence type="ECO:0000256" key="7">
    <source>
        <dbReference type="HAMAP-Rule" id="MF_00265"/>
    </source>
</evidence>
<dbReference type="SUPFAM" id="SSF88723">
    <property type="entry name" value="PIN domain-like"/>
    <property type="match status" value="1"/>
</dbReference>
<dbReference type="HAMAP" id="MF_00265">
    <property type="entry name" value="VapC_Nob1"/>
    <property type="match status" value="1"/>
</dbReference>
<sequence length="134" mass="14627">MIVLDANVMVMALASRAGQGDSARAAMIADDDWIAPAHMPLEVLRTLRKAARGNRLTVDDAESAFQALIAMQIEYVGTDVVLLQTVWAMRHNISVYDAAYVAVAAMHDAPLVTFDARLAHAATRTKPEIRVRLL</sequence>
<dbReference type="EMBL" id="LQPQ01000009">
    <property type="protein sequence ID" value="ORW87273.1"/>
    <property type="molecule type" value="Genomic_DNA"/>
</dbReference>
<evidence type="ECO:0000256" key="5">
    <source>
        <dbReference type="ARBA" id="ARBA00022801"/>
    </source>
</evidence>
<dbReference type="AlphaFoldDB" id="A0A1X2DGG6"/>
<comment type="caution">
    <text evidence="9">The sequence shown here is derived from an EMBL/GenBank/DDBJ whole genome shotgun (WGS) entry which is preliminary data.</text>
</comment>
<dbReference type="InterPro" id="IPR044153">
    <property type="entry name" value="PIN_Pae0151-like"/>
</dbReference>
<dbReference type="STRING" id="486698.AWC22_09965"/>
<organism evidence="9 10">
    <name type="scientific">Mycobacterium riyadhense</name>
    <dbReference type="NCBI Taxonomy" id="486698"/>
    <lineage>
        <taxon>Bacteria</taxon>
        <taxon>Bacillati</taxon>
        <taxon>Actinomycetota</taxon>
        <taxon>Actinomycetes</taxon>
        <taxon>Mycobacteriales</taxon>
        <taxon>Mycobacteriaceae</taxon>
        <taxon>Mycobacterium</taxon>
    </lineage>
</organism>
<dbReference type="Proteomes" id="UP000193087">
    <property type="component" value="Unassembled WGS sequence"/>
</dbReference>
<dbReference type="GO" id="GO:0090729">
    <property type="term" value="F:toxin activity"/>
    <property type="evidence" value="ECO:0007669"/>
    <property type="project" value="UniProtKB-KW"/>
</dbReference>
<name>A0A1X2DGG6_9MYCO</name>
<evidence type="ECO:0000256" key="4">
    <source>
        <dbReference type="ARBA" id="ARBA00022723"/>
    </source>
</evidence>
<dbReference type="InterPro" id="IPR002716">
    <property type="entry name" value="PIN_dom"/>
</dbReference>
<keyword evidence="6 7" id="KW-0460">Magnesium</keyword>
<keyword evidence="2 7" id="KW-1277">Toxin-antitoxin system</keyword>
<dbReference type="PANTHER" id="PTHR35901">
    <property type="entry name" value="RIBONUCLEASE VAPC3"/>
    <property type="match status" value="1"/>
</dbReference>
<comment type="similarity">
    <text evidence="7">Belongs to the PINc/VapC protein family.</text>
</comment>
<dbReference type="InterPro" id="IPR022907">
    <property type="entry name" value="VapC_family"/>
</dbReference>
<keyword evidence="3 7" id="KW-0540">Nuclease</keyword>
<evidence type="ECO:0000259" key="8">
    <source>
        <dbReference type="Pfam" id="PF01850"/>
    </source>
</evidence>
<reference evidence="9 10" key="1">
    <citation type="submission" date="2016-01" db="EMBL/GenBank/DDBJ databases">
        <title>The new phylogeny of the genus Mycobacterium.</title>
        <authorList>
            <person name="Tarcisio F."/>
            <person name="Conor M."/>
            <person name="Antonella G."/>
            <person name="Elisabetta G."/>
            <person name="Giulia F.S."/>
            <person name="Sara T."/>
            <person name="Anna F."/>
            <person name="Clotilde B."/>
            <person name="Roberto B."/>
            <person name="Veronica D.S."/>
            <person name="Fabio R."/>
            <person name="Monica P."/>
            <person name="Olivier J."/>
            <person name="Enrico T."/>
            <person name="Nicola S."/>
        </authorList>
    </citation>
    <scope>NUCLEOTIDE SEQUENCE [LARGE SCALE GENOMIC DNA]</scope>
    <source>
        <strain evidence="9 10">DSM 45176</strain>
    </source>
</reference>
<dbReference type="InterPro" id="IPR051619">
    <property type="entry name" value="TypeII_TA_RNase_PINc/VapC"/>
</dbReference>
<dbReference type="InterPro" id="IPR029060">
    <property type="entry name" value="PIN-like_dom_sf"/>
</dbReference>
<dbReference type="GO" id="GO:0000287">
    <property type="term" value="F:magnesium ion binding"/>
    <property type="evidence" value="ECO:0007669"/>
    <property type="project" value="UniProtKB-UniRule"/>
</dbReference>
<evidence type="ECO:0000313" key="9">
    <source>
        <dbReference type="EMBL" id="ORW87273.1"/>
    </source>
</evidence>
<evidence type="ECO:0000256" key="6">
    <source>
        <dbReference type="ARBA" id="ARBA00022842"/>
    </source>
</evidence>
<proteinExistence type="inferred from homology"/>
<dbReference type="Pfam" id="PF01850">
    <property type="entry name" value="PIN"/>
    <property type="match status" value="1"/>
</dbReference>
<keyword evidence="7" id="KW-0800">Toxin</keyword>
<dbReference type="CDD" id="cd09873">
    <property type="entry name" value="PIN_Pae0151-like"/>
    <property type="match status" value="1"/>
</dbReference>
<protein>
    <recommendedName>
        <fullName evidence="7">Ribonuclease VapC</fullName>
        <shortName evidence="7">RNase VapC</shortName>
        <ecNumber evidence="7">3.1.-.-</ecNumber>
    </recommendedName>
    <alternativeName>
        <fullName evidence="7">Toxin VapC</fullName>
    </alternativeName>
</protein>
<dbReference type="GO" id="GO:0016787">
    <property type="term" value="F:hydrolase activity"/>
    <property type="evidence" value="ECO:0007669"/>
    <property type="project" value="UniProtKB-KW"/>
</dbReference>
<evidence type="ECO:0000256" key="3">
    <source>
        <dbReference type="ARBA" id="ARBA00022722"/>
    </source>
</evidence>
<accession>A0A1X2DGG6</accession>
<feature type="binding site" evidence="7">
    <location>
        <position position="97"/>
    </location>
    <ligand>
        <name>Mg(2+)</name>
        <dbReference type="ChEBI" id="CHEBI:18420"/>
    </ligand>
</feature>
<feature type="domain" description="PIN" evidence="8">
    <location>
        <begin position="2"/>
        <end position="122"/>
    </location>
</feature>
<dbReference type="Gene3D" id="3.40.50.1010">
    <property type="entry name" value="5'-nuclease"/>
    <property type="match status" value="1"/>
</dbReference>
<evidence type="ECO:0000256" key="1">
    <source>
        <dbReference type="ARBA" id="ARBA00001946"/>
    </source>
</evidence>
<dbReference type="EC" id="3.1.-.-" evidence="7"/>
<comment type="function">
    <text evidence="7">Toxic component of a toxin-antitoxin (TA) system. An RNase.</text>
</comment>
<dbReference type="GO" id="GO:0004540">
    <property type="term" value="F:RNA nuclease activity"/>
    <property type="evidence" value="ECO:0007669"/>
    <property type="project" value="InterPro"/>
</dbReference>
<evidence type="ECO:0000313" key="10">
    <source>
        <dbReference type="Proteomes" id="UP000193087"/>
    </source>
</evidence>
<comment type="cofactor">
    <cofactor evidence="1 7">
        <name>Mg(2+)</name>
        <dbReference type="ChEBI" id="CHEBI:18420"/>
    </cofactor>
</comment>
<dbReference type="GeneID" id="93494206"/>
<gene>
    <name evidence="7" type="primary">vapC</name>
    <name evidence="9" type="ORF">AWC22_09965</name>
</gene>
<keyword evidence="10" id="KW-1185">Reference proteome</keyword>
<dbReference type="RefSeq" id="WP_085248851.1">
    <property type="nucleotide sequence ID" value="NZ_CAJMWI010000001.1"/>
</dbReference>
<dbReference type="PANTHER" id="PTHR35901:SF1">
    <property type="entry name" value="EXONUCLEASE VAPC9"/>
    <property type="match status" value="1"/>
</dbReference>
<evidence type="ECO:0000256" key="2">
    <source>
        <dbReference type="ARBA" id="ARBA00022649"/>
    </source>
</evidence>
<feature type="binding site" evidence="7">
    <location>
        <position position="5"/>
    </location>
    <ligand>
        <name>Mg(2+)</name>
        <dbReference type="ChEBI" id="CHEBI:18420"/>
    </ligand>
</feature>